<dbReference type="Proteomes" id="UP000241426">
    <property type="component" value="Unassembled WGS sequence"/>
</dbReference>
<dbReference type="InterPro" id="IPR025332">
    <property type="entry name" value="DUF4238"/>
</dbReference>
<dbReference type="AlphaFoldDB" id="A0A2T3KJY8"/>
<organism evidence="1 2">
    <name type="scientific">Photobacterium kishitanii</name>
    <dbReference type="NCBI Taxonomy" id="318456"/>
    <lineage>
        <taxon>Bacteria</taxon>
        <taxon>Pseudomonadati</taxon>
        <taxon>Pseudomonadota</taxon>
        <taxon>Gammaproteobacteria</taxon>
        <taxon>Vibrionales</taxon>
        <taxon>Vibrionaceae</taxon>
        <taxon>Photobacterium</taxon>
    </lineage>
</organism>
<gene>
    <name evidence="1" type="ORF">C9J27_09110</name>
</gene>
<dbReference type="Pfam" id="PF14022">
    <property type="entry name" value="DUF4238"/>
    <property type="match status" value="1"/>
</dbReference>
<evidence type="ECO:0000313" key="2">
    <source>
        <dbReference type="Proteomes" id="UP000241426"/>
    </source>
</evidence>
<evidence type="ECO:0000313" key="1">
    <source>
        <dbReference type="EMBL" id="PSU99774.1"/>
    </source>
</evidence>
<name>A0A2T3KJY8_9GAMM</name>
<sequence length="352" mass="41234">MEASLSVKKNNHFLPQMYLKNWCNEQGKVFQYRKVVQHENVPVWKDYYPAAIGYSQYLYVNTKNGCPDDILENWFDTNYEFPAKNSIEKVIRNEKLTKHDYKLIANFVALQDVRTPKRYFEHLERSDEQVLSEIVEDVVNEVKSKIPPDFKPDGKAHYYEGLPIKVVIEDDGNEAFIVKVTWLTGRASWLWSIQHVLTTVAEQLYQNSWTILHPADGMSWLTSDNPVVRLNYENSKSYDFNGGWANPNSEVILPLGPKHLLYTQISVSPPILRGTKLTVDQTRKINQMIAENSHRFVVSHEKREDIEVLFPRVVDKEQIEAEMEHWKNWHLSHQEAESVFYEDKYAQQTAQE</sequence>
<proteinExistence type="predicted"/>
<protein>
    <recommendedName>
        <fullName evidence="3">DUF4238 domain-containing protein</fullName>
    </recommendedName>
</protein>
<accession>A0A2T3KJY8</accession>
<comment type="caution">
    <text evidence="1">The sequence shown here is derived from an EMBL/GenBank/DDBJ whole genome shotgun (WGS) entry which is preliminary data.</text>
</comment>
<reference evidence="1 2" key="1">
    <citation type="submission" date="2018-01" db="EMBL/GenBank/DDBJ databases">
        <title>Whole genome sequencing of Histamine producing bacteria.</title>
        <authorList>
            <person name="Butler K."/>
        </authorList>
    </citation>
    <scope>NUCLEOTIDE SEQUENCE [LARGE SCALE GENOMIC DNA]</scope>
    <source>
        <strain evidence="1 2">FS-7.2</strain>
    </source>
</reference>
<dbReference type="EMBL" id="PYNF01000005">
    <property type="protein sequence ID" value="PSU99774.1"/>
    <property type="molecule type" value="Genomic_DNA"/>
</dbReference>
<evidence type="ECO:0008006" key="3">
    <source>
        <dbReference type="Google" id="ProtNLM"/>
    </source>
</evidence>